<evidence type="ECO:0000313" key="2">
    <source>
        <dbReference type="Proteomes" id="UP000294215"/>
    </source>
</evidence>
<gene>
    <name evidence="1" type="ORF">ELH40_13155</name>
</gene>
<evidence type="ECO:0000313" key="1">
    <source>
        <dbReference type="EMBL" id="TBC15800.1"/>
    </source>
</evidence>
<dbReference type="AlphaFoldDB" id="A0AB38I4X7"/>
<dbReference type="Proteomes" id="UP000294215">
    <property type="component" value="Unassembled WGS sequence"/>
</dbReference>
<organism evidence="1 2">
    <name type="scientific">Rhizobium ruizarguesonis</name>
    <dbReference type="NCBI Taxonomy" id="2081791"/>
    <lineage>
        <taxon>Bacteria</taxon>
        <taxon>Pseudomonadati</taxon>
        <taxon>Pseudomonadota</taxon>
        <taxon>Alphaproteobacteria</taxon>
        <taxon>Hyphomicrobiales</taxon>
        <taxon>Rhizobiaceae</taxon>
        <taxon>Rhizobium/Agrobacterium group</taxon>
        <taxon>Rhizobium</taxon>
    </lineage>
</organism>
<comment type="caution">
    <text evidence="1">The sequence shown here is derived from an EMBL/GenBank/DDBJ whole genome shotgun (WGS) entry which is preliminary data.</text>
</comment>
<accession>A0AB38I4X7</accession>
<name>A0AB38I4X7_9HYPH</name>
<protein>
    <submittedName>
        <fullName evidence="1">Uncharacterized protein</fullName>
    </submittedName>
</protein>
<proteinExistence type="predicted"/>
<dbReference type="EMBL" id="SIMR01000001">
    <property type="protein sequence ID" value="TBC15800.1"/>
    <property type="molecule type" value="Genomic_DNA"/>
</dbReference>
<sequence length="67" mass="7597">MDQSPPTVSQTELCLLGSEYSWRNGKEILRLLSSCCKTFRHSRADNSHFNNRETSLHVAEPTCRAVS</sequence>
<reference evidence="1 2" key="1">
    <citation type="submission" date="2019-02" db="EMBL/GenBank/DDBJ databases">
        <title>The genomic architecture of introgression among sibling species of bacteria.</title>
        <authorList>
            <person name="Cavassim M.I.A."/>
            <person name="Moeskjaer S."/>
            <person name="Moslemi C."/>
            <person name="Fields B."/>
            <person name="Bachmann A."/>
            <person name="Vilhjalmsson B."/>
            <person name="Schierup M.H."/>
            <person name="Young J.P.W."/>
            <person name="Andersen S.U."/>
        </authorList>
    </citation>
    <scope>NUCLEOTIDE SEQUENCE [LARGE SCALE GENOMIC DNA]</scope>
    <source>
        <strain evidence="1 2">SM92</strain>
    </source>
</reference>